<feature type="coiled-coil region" evidence="1">
    <location>
        <begin position="302"/>
        <end position="339"/>
    </location>
</feature>
<feature type="coiled-coil region" evidence="1">
    <location>
        <begin position="179"/>
        <end position="249"/>
    </location>
</feature>
<keyword evidence="1" id="KW-0175">Coiled coil</keyword>
<dbReference type="Proteomes" id="UP000249829">
    <property type="component" value="Unassembled WGS sequence"/>
</dbReference>
<dbReference type="SUPFAM" id="SSF58100">
    <property type="entry name" value="Bacterial hemolysins"/>
    <property type="match status" value="1"/>
</dbReference>
<dbReference type="AlphaFoldDB" id="A0A2V5GSD6"/>
<sequence length="409" mass="44834">MSTTAPPAYEPHSSPPSYDSLVDKVCQLVGSDPTPQKFIDAAATLSNSEIEILKDGGDFSDPIKNEHDNKVFSTGAAKGLASPECAEHLRQASNGAVEASNEIERLFVSLHLKIAQIDRIHHSGFEPKLVENQLAYRVVLADSRKLATDIAVHGNRFDDMIIPFCFDESISVDSRRTVLNRFIDQMDTAQADARAMEHKFSDLQMHFTSFIADFSVWARDREEQLNQEIARVLEELEELRDKLASLNTSILALGGGALLLPVLTAMAAASGILGPFLAIGGLIALGVSVAAIVSMAALAVAKAATESQIRTKERQKASLENQIEQIRLARQELMDVGEDKLEAFRVNLNVLQSVWTSVAADTRIISGYLDGALDNTDIPEWMQWELDNANSVYKQMAEYLTNYAKGTPS</sequence>
<evidence type="ECO:0000256" key="2">
    <source>
        <dbReference type="SAM" id="Phobius"/>
    </source>
</evidence>
<gene>
    <name evidence="3" type="ORF">BO99DRAFT_395699</name>
</gene>
<keyword evidence="2" id="KW-1133">Transmembrane helix</keyword>
<evidence type="ECO:0000313" key="4">
    <source>
        <dbReference type="Proteomes" id="UP000249829"/>
    </source>
</evidence>
<keyword evidence="4" id="KW-1185">Reference proteome</keyword>
<organism evidence="3 4">
    <name type="scientific">Aspergillus violaceofuscus (strain CBS 115571)</name>
    <dbReference type="NCBI Taxonomy" id="1450538"/>
    <lineage>
        <taxon>Eukaryota</taxon>
        <taxon>Fungi</taxon>
        <taxon>Dikarya</taxon>
        <taxon>Ascomycota</taxon>
        <taxon>Pezizomycotina</taxon>
        <taxon>Eurotiomycetes</taxon>
        <taxon>Eurotiomycetidae</taxon>
        <taxon>Eurotiales</taxon>
        <taxon>Aspergillaceae</taxon>
        <taxon>Aspergillus</taxon>
    </lineage>
</organism>
<dbReference type="EMBL" id="KZ825225">
    <property type="protein sequence ID" value="PYI13968.1"/>
    <property type="molecule type" value="Genomic_DNA"/>
</dbReference>
<dbReference type="OMA" id="DMYAKGQ"/>
<feature type="transmembrane region" description="Helical" evidence="2">
    <location>
        <begin position="250"/>
        <end position="270"/>
    </location>
</feature>
<accession>A0A2V5GSD6</accession>
<name>A0A2V5GSD6_ASPV1</name>
<proteinExistence type="predicted"/>
<reference evidence="3 4" key="1">
    <citation type="submission" date="2018-02" db="EMBL/GenBank/DDBJ databases">
        <title>The genomes of Aspergillus section Nigri reveals drivers in fungal speciation.</title>
        <authorList>
            <consortium name="DOE Joint Genome Institute"/>
            <person name="Vesth T.C."/>
            <person name="Nybo J."/>
            <person name="Theobald S."/>
            <person name="Brandl J."/>
            <person name="Frisvad J.C."/>
            <person name="Nielsen K.F."/>
            <person name="Lyhne E.K."/>
            <person name="Kogle M.E."/>
            <person name="Kuo A."/>
            <person name="Riley R."/>
            <person name="Clum A."/>
            <person name="Nolan M."/>
            <person name="Lipzen A."/>
            <person name="Salamov A."/>
            <person name="Henrissat B."/>
            <person name="Wiebenga A."/>
            <person name="De vries R.P."/>
            <person name="Grigoriev I.V."/>
            <person name="Mortensen U.H."/>
            <person name="Andersen M.R."/>
            <person name="Baker S.E."/>
        </authorList>
    </citation>
    <scope>NUCLEOTIDE SEQUENCE [LARGE SCALE GENOMIC DNA]</scope>
    <source>
        <strain evidence="3 4">CBS 115571</strain>
    </source>
</reference>
<evidence type="ECO:0000313" key="3">
    <source>
        <dbReference type="EMBL" id="PYI13968.1"/>
    </source>
</evidence>
<keyword evidence="2" id="KW-0812">Transmembrane</keyword>
<keyword evidence="2" id="KW-0472">Membrane</keyword>
<protein>
    <submittedName>
        <fullName evidence="3">Uncharacterized protein</fullName>
    </submittedName>
</protein>
<evidence type="ECO:0000256" key="1">
    <source>
        <dbReference type="SAM" id="Coils"/>
    </source>
</evidence>
<feature type="transmembrane region" description="Helical" evidence="2">
    <location>
        <begin position="276"/>
        <end position="301"/>
    </location>
</feature>
<dbReference type="Gene3D" id="1.20.1170.10">
    <property type="match status" value="1"/>
</dbReference>